<feature type="domain" description="Bacillithiol biosynthesis BshC N-terminal Rossmann-like" evidence="3">
    <location>
        <begin position="7"/>
        <end position="383"/>
    </location>
</feature>
<reference evidence="5 6" key="1">
    <citation type="submission" date="2018-12" db="EMBL/GenBank/DDBJ databases">
        <authorList>
            <person name="Sun L."/>
            <person name="Chen Z."/>
        </authorList>
    </citation>
    <scope>NUCLEOTIDE SEQUENCE [LARGE SCALE GENOMIC DNA]</scope>
    <source>
        <strain evidence="5 6">3-5-3</strain>
    </source>
</reference>
<evidence type="ECO:0000256" key="2">
    <source>
        <dbReference type="HAMAP-Rule" id="MF_01867"/>
    </source>
</evidence>
<evidence type="ECO:0000256" key="1">
    <source>
        <dbReference type="ARBA" id="ARBA00022598"/>
    </source>
</evidence>
<sequence length="543" mass="61732">MNIISEPLPSQQPLAEALVSDYAAVQQLYTGDARLDVSWMNRAEWLDRSEDTRVDRKAVVERLRRYNALHNASPEVSAALDLLEQPDTYVVTGGQQSGLFTGPSLVIYKAITIIQAAAHASKKLNKPVVPVFWIAGEDHDWEEANHAYVLTRELDVTRIRLHKNDDRRTQVGQTEVSQESWNTVIEKLSGALQDSEHKAELLADLRADAAASRTLTEFFAKQLGRWFGQYGLILLDSSDNGLREVEQSVFRRIILDNDRLGQAYREAADQLESLGFEAQAEVAPDGANLFYIHEGERLLLFKREGRFEDRKGLISFSRDELLEQADLHPERFSNNVLTRPLMQDSLLPVLGTVLGAGEIAYWGLTGRAFTAMGLQMPILLPRMSFTMTDSAVQKYMTKYELSFEDVKDRMADKREAWLAGQVDMDVDGRFDEVIQSFEALYEPLIEEIGTVRRGLLKLGAANKEKIREQIEFLRQRTLGALEEAHAAALKQWECIGLTLFPMDKPQERVLNAYYYLNKYGQEWVHELLQIPYEITGGHRIIEL</sequence>
<dbReference type="AlphaFoldDB" id="A0A3S1BB98"/>
<dbReference type="EC" id="6.-.-.-" evidence="2"/>
<comment type="function">
    <text evidence="2">Involved in bacillithiol (BSH) biosynthesis. May catalyze the last step of the pathway, the addition of cysteine to glucosamine malate (GlcN-Mal) to generate BSH.</text>
</comment>
<dbReference type="InterPro" id="IPR011199">
    <property type="entry name" value="Bacillithiol_biosynth_BshC"/>
</dbReference>
<gene>
    <name evidence="2 5" type="primary">bshC</name>
    <name evidence="5" type="ORF">EJP77_05275</name>
</gene>
<name>A0A3S1BB98_9BACL</name>
<dbReference type="Pfam" id="PF24850">
    <property type="entry name" value="CC_BshC"/>
    <property type="match status" value="1"/>
</dbReference>
<keyword evidence="1 2" id="KW-0436">Ligase</keyword>
<dbReference type="NCBIfam" id="TIGR03998">
    <property type="entry name" value="thiol_BshC"/>
    <property type="match status" value="1"/>
</dbReference>
<evidence type="ECO:0000313" key="6">
    <source>
        <dbReference type="Proteomes" id="UP000272464"/>
    </source>
</evidence>
<keyword evidence="6" id="KW-1185">Reference proteome</keyword>
<dbReference type="EMBL" id="RZNX01000001">
    <property type="protein sequence ID" value="RUT36389.1"/>
    <property type="molecule type" value="Genomic_DNA"/>
</dbReference>
<protein>
    <recommendedName>
        <fullName evidence="2">Putative cysteine ligase BshC</fullName>
        <ecNumber evidence="2">6.-.-.-</ecNumber>
    </recommendedName>
</protein>
<comment type="similarity">
    <text evidence="2">Belongs to the BshC family.</text>
</comment>
<dbReference type="Proteomes" id="UP000272464">
    <property type="component" value="Unassembled WGS sequence"/>
</dbReference>
<dbReference type="PIRSF" id="PIRSF012535">
    <property type="entry name" value="UCP012535"/>
    <property type="match status" value="1"/>
</dbReference>
<dbReference type="Pfam" id="PF10079">
    <property type="entry name" value="Rossmann-like_BshC"/>
    <property type="match status" value="1"/>
</dbReference>
<accession>A0A3S1BB98</accession>
<evidence type="ECO:0000259" key="3">
    <source>
        <dbReference type="Pfam" id="PF10079"/>
    </source>
</evidence>
<dbReference type="RefSeq" id="WP_127198081.1">
    <property type="nucleotide sequence ID" value="NZ_RZNX01000001.1"/>
</dbReference>
<dbReference type="InterPro" id="IPR055398">
    <property type="entry name" value="Rossmann-like_BshC"/>
</dbReference>
<evidence type="ECO:0000313" key="5">
    <source>
        <dbReference type="EMBL" id="RUT36389.1"/>
    </source>
</evidence>
<organism evidence="5 6">
    <name type="scientific">Paenibacillus zeisoli</name>
    <dbReference type="NCBI Taxonomy" id="2496267"/>
    <lineage>
        <taxon>Bacteria</taxon>
        <taxon>Bacillati</taxon>
        <taxon>Bacillota</taxon>
        <taxon>Bacilli</taxon>
        <taxon>Bacillales</taxon>
        <taxon>Paenibacillaceae</taxon>
        <taxon>Paenibacillus</taxon>
    </lineage>
</organism>
<dbReference type="HAMAP" id="MF_01867">
    <property type="entry name" value="BshC"/>
    <property type="match status" value="1"/>
</dbReference>
<feature type="domain" description="Bacillithiol biosynthesis BshC C-terminal coiled-coil" evidence="4">
    <location>
        <begin position="385"/>
        <end position="543"/>
    </location>
</feature>
<dbReference type="OrthoDB" id="9765151at2"/>
<proteinExistence type="inferred from homology"/>
<comment type="caution">
    <text evidence="5">The sequence shown here is derived from an EMBL/GenBank/DDBJ whole genome shotgun (WGS) entry which is preliminary data.</text>
</comment>
<evidence type="ECO:0000259" key="4">
    <source>
        <dbReference type="Pfam" id="PF24850"/>
    </source>
</evidence>
<dbReference type="InterPro" id="IPR055399">
    <property type="entry name" value="CC_BshC"/>
</dbReference>
<dbReference type="GO" id="GO:0016874">
    <property type="term" value="F:ligase activity"/>
    <property type="evidence" value="ECO:0007669"/>
    <property type="project" value="UniProtKB-UniRule"/>
</dbReference>